<dbReference type="PANTHER" id="PTHR34504">
    <property type="entry name" value="ANTITOXIN HICB"/>
    <property type="match status" value="1"/>
</dbReference>
<dbReference type="RefSeq" id="WP_115491352.1">
    <property type="nucleotide sequence ID" value="NZ_JACHWW010000001.1"/>
</dbReference>
<accession>A0A395LK07</accession>
<proteinExistence type="predicted"/>
<evidence type="ECO:0000259" key="1">
    <source>
        <dbReference type="Pfam" id="PF15919"/>
    </source>
</evidence>
<evidence type="ECO:0000313" key="3">
    <source>
        <dbReference type="Proteomes" id="UP000254101"/>
    </source>
</evidence>
<dbReference type="InterPro" id="IPR051404">
    <property type="entry name" value="TA_system_antitoxin"/>
</dbReference>
<gene>
    <name evidence="2" type="ORF">DL238_05550</name>
</gene>
<name>A0A395LK07_9SPHN</name>
<feature type="domain" description="HicB-like antitoxin of toxin-antitoxin system" evidence="1">
    <location>
        <begin position="14"/>
        <end position="64"/>
    </location>
</feature>
<dbReference type="PANTHER" id="PTHR34504:SF2">
    <property type="entry name" value="UPF0150 PROTEIN SSL0259"/>
    <property type="match status" value="1"/>
</dbReference>
<dbReference type="Gene3D" id="3.30.160.250">
    <property type="match status" value="1"/>
</dbReference>
<evidence type="ECO:0000313" key="2">
    <source>
        <dbReference type="EMBL" id="RDS77131.1"/>
    </source>
</evidence>
<keyword evidence="3" id="KW-1185">Reference proteome</keyword>
<reference evidence="2 3" key="1">
    <citation type="submission" date="2018-07" db="EMBL/GenBank/DDBJ databases">
        <title>Erythrobacter nanhaiensis sp. nov., a novel member of the genus Erythrobacter isolated from the South China Sea.</title>
        <authorList>
            <person name="Chen X."/>
            <person name="Liu J."/>
        </authorList>
    </citation>
    <scope>NUCLEOTIDE SEQUENCE [LARGE SCALE GENOMIC DNA]</scope>
    <source>
        <strain evidence="2 3">S-5</strain>
    </source>
</reference>
<dbReference type="OrthoDB" id="9807959at2"/>
<dbReference type="Proteomes" id="UP000254101">
    <property type="component" value="Unassembled WGS sequence"/>
</dbReference>
<dbReference type="InterPro" id="IPR035069">
    <property type="entry name" value="TTHA1013/TTHA0281-like"/>
</dbReference>
<protein>
    <submittedName>
        <fullName evidence="2">Type II toxin-antitoxin system HicB family antitoxin</fullName>
    </submittedName>
</protein>
<organism evidence="2 3">
    <name type="scientific">Alteriqipengyuania lutimaris</name>
    <dbReference type="NCBI Taxonomy" id="1538146"/>
    <lineage>
        <taxon>Bacteria</taxon>
        <taxon>Pseudomonadati</taxon>
        <taxon>Pseudomonadota</taxon>
        <taxon>Alphaproteobacteria</taxon>
        <taxon>Sphingomonadales</taxon>
        <taxon>Erythrobacteraceae</taxon>
        <taxon>Alteriqipengyuania</taxon>
    </lineage>
</organism>
<dbReference type="AlphaFoldDB" id="A0A395LK07"/>
<sequence length="74" mass="8389">MNEPHYHINLFWSAEDECWIADVPDLKPCSAHGDTRSEAIANINDAIQGWLEVARDRDLPVPEPRYRPAIYAAG</sequence>
<dbReference type="EMBL" id="QRBB01000001">
    <property type="protein sequence ID" value="RDS77131.1"/>
    <property type="molecule type" value="Genomic_DNA"/>
</dbReference>
<dbReference type="InterPro" id="IPR031807">
    <property type="entry name" value="HicB-like"/>
</dbReference>
<dbReference type="SUPFAM" id="SSF143100">
    <property type="entry name" value="TTHA1013/TTHA0281-like"/>
    <property type="match status" value="1"/>
</dbReference>
<dbReference type="Pfam" id="PF15919">
    <property type="entry name" value="HicB_lk_antitox"/>
    <property type="match status" value="1"/>
</dbReference>
<comment type="caution">
    <text evidence="2">The sequence shown here is derived from an EMBL/GenBank/DDBJ whole genome shotgun (WGS) entry which is preliminary data.</text>
</comment>